<dbReference type="PIRSF" id="PIRSF000808">
    <property type="entry name" value="GalT"/>
    <property type="match status" value="1"/>
</dbReference>
<comment type="caution">
    <text evidence="7">The sequence shown here is derived from an EMBL/GenBank/DDBJ whole genome shotgun (WGS) entry which is preliminary data.</text>
</comment>
<evidence type="ECO:0000259" key="6">
    <source>
        <dbReference type="Pfam" id="PF01087"/>
    </source>
</evidence>
<dbReference type="PANTHER" id="PTHR42763">
    <property type="entry name" value="ADP-GLUCOSE PHOSPHORYLASE"/>
    <property type="match status" value="1"/>
</dbReference>
<accession>A0A2N2E3I4</accession>
<comment type="cofactor">
    <cofactor evidence="5">
        <name>Zn(2+)</name>
        <dbReference type="ChEBI" id="CHEBI:29105"/>
    </cofactor>
    <text evidence="5">Binds 1 zinc ion per subunit.</text>
</comment>
<sequence>MSKKAQIRYNLLSGQSVIFAPDREKRPNDTKKDKSTDCPFCFSSVPKSKIVDQIPTSGKWQAASIKNVFPVMSAENKQAYGFQEVVIDTPTHLENFSDLSVKQIEAVLKLYQVRSEKLMRDKKIKYILCFKNQGKAAGASLRHIHSQIFASTILPPDIIEERKRVAILKADSNRCPYCDLSKQEENGDLKIYSDSNIVAFCPFASAFPYEVWIITRRHVDNIALLKKSEVNSLAKALKNIASKLKNLDCDFNFFTHNDIDNDNQHFYLKVQPRMNIWAGVELGSGLIINPVLPEKAAKHYCK</sequence>
<dbReference type="SUPFAM" id="SSF54197">
    <property type="entry name" value="HIT-like"/>
    <property type="match status" value="2"/>
</dbReference>
<dbReference type="GO" id="GO:0008270">
    <property type="term" value="F:zinc ion binding"/>
    <property type="evidence" value="ECO:0007669"/>
    <property type="project" value="InterPro"/>
</dbReference>
<dbReference type="InterPro" id="IPR001937">
    <property type="entry name" value="GalP_UDPtransf1"/>
</dbReference>
<dbReference type="GO" id="GO:0008108">
    <property type="term" value="F:UDP-glucose:hexose-1-phosphate uridylyltransferase activity"/>
    <property type="evidence" value="ECO:0007669"/>
    <property type="project" value="InterPro"/>
</dbReference>
<evidence type="ECO:0000256" key="5">
    <source>
        <dbReference type="PIRSR" id="PIRSR000808-3"/>
    </source>
</evidence>
<dbReference type="InterPro" id="IPR053177">
    <property type="entry name" value="ADP-glucose_phosphorylase"/>
</dbReference>
<gene>
    <name evidence="7" type="ORF">CVU83_00320</name>
</gene>
<dbReference type="InterPro" id="IPR036265">
    <property type="entry name" value="HIT-like_sf"/>
</dbReference>
<dbReference type="Pfam" id="PF01087">
    <property type="entry name" value="GalP_UDP_transf"/>
    <property type="match status" value="1"/>
</dbReference>
<dbReference type="Proteomes" id="UP000233325">
    <property type="component" value="Unassembled WGS sequence"/>
</dbReference>
<feature type="binding site" evidence="5">
    <location>
        <position position="38"/>
    </location>
    <ligand>
        <name>Zn(2+)</name>
        <dbReference type="ChEBI" id="CHEBI:29105"/>
    </ligand>
</feature>
<keyword evidence="5" id="KW-0862">Zinc</keyword>
<evidence type="ECO:0000256" key="2">
    <source>
        <dbReference type="ARBA" id="ARBA00022695"/>
    </source>
</evidence>
<organism evidence="7 8">
    <name type="scientific">Candidatus Falkowbacteria bacterium HGW-Falkowbacteria-2</name>
    <dbReference type="NCBI Taxonomy" id="2013769"/>
    <lineage>
        <taxon>Bacteria</taxon>
        <taxon>Candidatus Falkowiibacteriota</taxon>
    </lineage>
</organism>
<dbReference type="Gene3D" id="3.30.428.10">
    <property type="entry name" value="HIT-like"/>
    <property type="match status" value="2"/>
</dbReference>
<feature type="binding site" evidence="5">
    <location>
        <position position="143"/>
    </location>
    <ligand>
        <name>Zn(2+)</name>
        <dbReference type="ChEBI" id="CHEBI:29105"/>
    </ligand>
</feature>
<feature type="binding site" evidence="5">
    <location>
        <position position="41"/>
    </location>
    <ligand>
        <name>Zn(2+)</name>
        <dbReference type="ChEBI" id="CHEBI:29105"/>
    </ligand>
</feature>
<evidence type="ECO:0000313" key="8">
    <source>
        <dbReference type="Proteomes" id="UP000233325"/>
    </source>
</evidence>
<evidence type="ECO:0000313" key="7">
    <source>
        <dbReference type="EMBL" id="PKM89256.1"/>
    </source>
</evidence>
<name>A0A2N2E3I4_9BACT</name>
<feature type="domain" description="Galactose-1-phosphate uridyl transferase N-terminal" evidence="6">
    <location>
        <begin position="76"/>
        <end position="155"/>
    </location>
</feature>
<keyword evidence="2" id="KW-0548">Nucleotidyltransferase</keyword>
<dbReference type="GO" id="GO:0006012">
    <property type="term" value="P:galactose metabolic process"/>
    <property type="evidence" value="ECO:0007669"/>
    <property type="project" value="InterPro"/>
</dbReference>
<dbReference type="InterPro" id="IPR005849">
    <property type="entry name" value="GalP_Utransf_N"/>
</dbReference>
<dbReference type="EMBL" id="PHAH01000003">
    <property type="protein sequence ID" value="PKM89256.1"/>
    <property type="molecule type" value="Genomic_DNA"/>
</dbReference>
<feature type="active site" description="Tele-UMP-histidine intermediate" evidence="4">
    <location>
        <position position="145"/>
    </location>
</feature>
<evidence type="ECO:0000256" key="3">
    <source>
        <dbReference type="ARBA" id="ARBA00023277"/>
    </source>
</evidence>
<keyword evidence="3" id="KW-0119">Carbohydrate metabolism</keyword>
<reference evidence="7 8" key="1">
    <citation type="journal article" date="2017" name="ISME J.">
        <title>Potential for microbial H2 and metal transformations associated with novel bacteria and archaea in deep terrestrial subsurface sediments.</title>
        <authorList>
            <person name="Hernsdorf A.W."/>
            <person name="Amano Y."/>
            <person name="Miyakawa K."/>
            <person name="Ise K."/>
            <person name="Suzuki Y."/>
            <person name="Anantharaman K."/>
            <person name="Probst A."/>
            <person name="Burstein D."/>
            <person name="Thomas B.C."/>
            <person name="Banfield J.F."/>
        </authorList>
    </citation>
    <scope>NUCLEOTIDE SEQUENCE [LARGE SCALE GENOMIC DNA]</scope>
    <source>
        <strain evidence="7">HGW-Falkowbacteria-2</strain>
    </source>
</reference>
<keyword evidence="1" id="KW-0808">Transferase</keyword>
<evidence type="ECO:0000256" key="1">
    <source>
        <dbReference type="ARBA" id="ARBA00022679"/>
    </source>
</evidence>
<keyword evidence="5" id="KW-0479">Metal-binding</keyword>
<feature type="binding site" evidence="5">
    <location>
        <position position="92"/>
    </location>
    <ligand>
        <name>Zn(2+)</name>
        <dbReference type="ChEBI" id="CHEBI:29105"/>
    </ligand>
</feature>
<protein>
    <recommendedName>
        <fullName evidence="6">Galactose-1-phosphate uridyl transferase N-terminal domain-containing protein</fullName>
    </recommendedName>
</protein>
<evidence type="ECO:0000256" key="4">
    <source>
        <dbReference type="PIRSR" id="PIRSR000808-1"/>
    </source>
</evidence>
<dbReference type="PANTHER" id="PTHR42763:SF2">
    <property type="entry name" value="ADP-GLUCOSE PHOSPHORYLASE"/>
    <property type="match status" value="1"/>
</dbReference>
<dbReference type="AlphaFoldDB" id="A0A2N2E3I4"/>
<proteinExistence type="predicted"/>